<proteinExistence type="predicted"/>
<dbReference type="Proteomes" id="UP001392318">
    <property type="component" value="Unassembled WGS sequence"/>
</dbReference>
<evidence type="ECO:0000313" key="2">
    <source>
        <dbReference type="Proteomes" id="UP001392318"/>
    </source>
</evidence>
<organism evidence="1 2">
    <name type="scientific">Paraburkholderia unamae</name>
    <dbReference type="NCBI Taxonomy" id="219649"/>
    <lineage>
        <taxon>Bacteria</taxon>
        <taxon>Pseudomonadati</taxon>
        <taxon>Pseudomonadota</taxon>
        <taxon>Betaproteobacteria</taxon>
        <taxon>Burkholderiales</taxon>
        <taxon>Burkholderiaceae</taxon>
        <taxon>Paraburkholderia</taxon>
    </lineage>
</organism>
<evidence type="ECO:0000313" key="1">
    <source>
        <dbReference type="EMBL" id="MEM5400791.1"/>
    </source>
</evidence>
<protein>
    <submittedName>
        <fullName evidence="1">Uncharacterized protein</fullName>
    </submittedName>
</protein>
<accession>A0ACC6RGL1</accession>
<keyword evidence="2" id="KW-1185">Reference proteome</keyword>
<comment type="caution">
    <text evidence="1">The sequence shown here is derived from an EMBL/GenBank/DDBJ whole genome shotgun (WGS) entry which is preliminary data.</text>
</comment>
<gene>
    <name evidence="1" type="ORF">VSR83_11930</name>
</gene>
<name>A0ACC6RGL1_9BURK</name>
<reference evidence="1" key="1">
    <citation type="submission" date="2024-01" db="EMBL/GenBank/DDBJ databases">
        <title>The diversity of rhizobia nodulating Mimosa spp. in eleven states of Brazil covering several biomes is determined by host plant, location, and edaphic factors.</title>
        <authorList>
            <person name="Rouws L."/>
            <person name="Barauna A."/>
            <person name="Beukes C."/>
            <person name="De Faria S.M."/>
            <person name="Gross E."/>
            <person name="Dos Reis Junior F.B."/>
            <person name="Simon M."/>
            <person name="Maluk M."/>
            <person name="Odee D.W."/>
            <person name="Kenicer G."/>
            <person name="Young J.P.W."/>
            <person name="Reis V.M."/>
            <person name="Zilli J."/>
            <person name="James E.K."/>
        </authorList>
    </citation>
    <scope>NUCLEOTIDE SEQUENCE</scope>
    <source>
        <strain evidence="1">JPY452</strain>
    </source>
</reference>
<dbReference type="EMBL" id="JAYMRU010000007">
    <property type="protein sequence ID" value="MEM5400791.1"/>
    <property type="molecule type" value="Genomic_DNA"/>
</dbReference>
<sequence length="101" mass="11451">MTPESIVKREVKKVLDEFGIFWWMPTQTRYGINGAPDFVCCWKGRFIGIETKAPGREKNTSSNQDRFHDSIRLAGGMVLVTSSADELREWLTDVGTAWGLI</sequence>